<dbReference type="EMBL" id="LAZR01006170">
    <property type="protein sequence ID" value="KKM94189.1"/>
    <property type="molecule type" value="Genomic_DNA"/>
</dbReference>
<comment type="caution">
    <text evidence="1">The sequence shown here is derived from an EMBL/GenBank/DDBJ whole genome shotgun (WGS) entry which is preliminary data.</text>
</comment>
<dbReference type="Gene3D" id="1.10.30.50">
    <property type="match status" value="1"/>
</dbReference>
<proteinExistence type="predicted"/>
<evidence type="ECO:0000313" key="1">
    <source>
        <dbReference type="EMBL" id="KKM94189.1"/>
    </source>
</evidence>
<protein>
    <submittedName>
        <fullName evidence="1">Uncharacterized protein</fullName>
    </submittedName>
</protein>
<organism evidence="1">
    <name type="scientific">marine sediment metagenome</name>
    <dbReference type="NCBI Taxonomy" id="412755"/>
    <lineage>
        <taxon>unclassified sequences</taxon>
        <taxon>metagenomes</taxon>
        <taxon>ecological metagenomes</taxon>
    </lineage>
</organism>
<sequence length="166" mass="19466">MERTEPYLKRGKGLKPGKWRTSKHVIQKRNKRKAFERMWARWQFECYGEFIWGVIDAETLQRVIGLAMPCECCGISRAIMDADHGLIPRSNRLRGDPWSPTNGQILTRDCNMRKGSSHGPQWDFRTTERKLHQMQKSLREWINVYSGWEYIGSSKFVLKGVKSNGY</sequence>
<name>A0A0F9LGY0_9ZZZZ</name>
<reference evidence="1" key="1">
    <citation type="journal article" date="2015" name="Nature">
        <title>Complex archaea that bridge the gap between prokaryotes and eukaryotes.</title>
        <authorList>
            <person name="Spang A."/>
            <person name="Saw J.H."/>
            <person name="Jorgensen S.L."/>
            <person name="Zaremba-Niedzwiedzka K."/>
            <person name="Martijn J."/>
            <person name="Lind A.E."/>
            <person name="van Eijk R."/>
            <person name="Schleper C."/>
            <person name="Guy L."/>
            <person name="Ettema T.J."/>
        </authorList>
    </citation>
    <scope>NUCLEOTIDE SEQUENCE</scope>
</reference>
<gene>
    <name evidence="1" type="ORF">LCGC14_1200950</name>
</gene>
<accession>A0A0F9LGY0</accession>
<dbReference type="AlphaFoldDB" id="A0A0F9LGY0"/>